<dbReference type="InterPro" id="IPR004453">
    <property type="entry name" value="QueG"/>
</dbReference>
<reference evidence="11" key="1">
    <citation type="journal article" date="2022" name="Int. J. Syst. Evol. Microbiol.">
        <title>Anaeromyxobacter oryzae sp. nov., Anaeromyxobacter diazotrophicus sp. nov. and Anaeromyxobacter paludicola sp. nov., isolated from paddy soils.</title>
        <authorList>
            <person name="Itoh H."/>
            <person name="Xu Z."/>
            <person name="Mise K."/>
            <person name="Masuda Y."/>
            <person name="Ushijima N."/>
            <person name="Hayakawa C."/>
            <person name="Shiratori Y."/>
            <person name="Senoo K."/>
        </authorList>
    </citation>
    <scope>NUCLEOTIDE SEQUENCE [LARGE SCALE GENOMIC DNA]</scope>
    <source>
        <strain evidence="11">Red232</strain>
    </source>
</reference>
<evidence type="ECO:0000313" key="10">
    <source>
        <dbReference type="EMBL" id="BDG05780.1"/>
    </source>
</evidence>
<evidence type="ECO:0000259" key="9">
    <source>
        <dbReference type="PROSITE" id="PS51379"/>
    </source>
</evidence>
<evidence type="ECO:0000256" key="3">
    <source>
        <dbReference type="ARBA" id="ARBA00022694"/>
    </source>
</evidence>
<dbReference type="PROSITE" id="PS51379">
    <property type="entry name" value="4FE4S_FER_2"/>
    <property type="match status" value="1"/>
</dbReference>
<dbReference type="InterPro" id="IPR017900">
    <property type="entry name" value="4Fe4S_Fe_S_CS"/>
</dbReference>
<feature type="domain" description="4Fe-4S ferredoxin-type" evidence="9">
    <location>
        <begin position="175"/>
        <end position="205"/>
    </location>
</feature>
<dbReference type="PANTHER" id="PTHR30002">
    <property type="entry name" value="EPOXYQUEUOSINE REDUCTASE"/>
    <property type="match status" value="1"/>
</dbReference>
<proteinExistence type="predicted"/>
<evidence type="ECO:0000256" key="1">
    <source>
        <dbReference type="ARBA" id="ARBA00022485"/>
    </source>
</evidence>
<dbReference type="RefSeq" id="WP_248354905.1">
    <property type="nucleotide sequence ID" value="NZ_AP025591.1"/>
</dbReference>
<keyword evidence="2" id="KW-0963">Cytoplasm</keyword>
<dbReference type="Pfam" id="PF13484">
    <property type="entry name" value="Fer4_16"/>
    <property type="match status" value="1"/>
</dbReference>
<keyword evidence="11" id="KW-1185">Reference proteome</keyword>
<dbReference type="InterPro" id="IPR013542">
    <property type="entry name" value="QueG_DUF1730"/>
</dbReference>
<dbReference type="Gene3D" id="3.30.70.20">
    <property type="match status" value="1"/>
</dbReference>
<organism evidence="10 11">
    <name type="scientific">Anaeromyxobacter oryzae</name>
    <dbReference type="NCBI Taxonomy" id="2918170"/>
    <lineage>
        <taxon>Bacteria</taxon>
        <taxon>Pseudomonadati</taxon>
        <taxon>Myxococcota</taxon>
        <taxon>Myxococcia</taxon>
        <taxon>Myxococcales</taxon>
        <taxon>Cystobacterineae</taxon>
        <taxon>Anaeromyxobacteraceae</taxon>
        <taxon>Anaeromyxobacter</taxon>
    </lineage>
</organism>
<dbReference type="SUPFAM" id="SSF46548">
    <property type="entry name" value="alpha-helical ferredoxin"/>
    <property type="match status" value="1"/>
</dbReference>
<dbReference type="InterPro" id="IPR017896">
    <property type="entry name" value="4Fe4S_Fe-S-bd"/>
</dbReference>
<dbReference type="NCBIfam" id="TIGR00276">
    <property type="entry name" value="tRNA epoxyqueuosine(34) reductase QueG"/>
    <property type="match status" value="1"/>
</dbReference>
<keyword evidence="3" id="KW-0819">tRNA processing</keyword>
<evidence type="ECO:0000313" key="11">
    <source>
        <dbReference type="Proteomes" id="UP001162891"/>
    </source>
</evidence>
<dbReference type="PANTHER" id="PTHR30002:SF4">
    <property type="entry name" value="EPOXYQUEUOSINE REDUCTASE"/>
    <property type="match status" value="1"/>
</dbReference>
<evidence type="ECO:0000256" key="6">
    <source>
        <dbReference type="ARBA" id="ARBA00023002"/>
    </source>
</evidence>
<gene>
    <name evidence="10" type="primary">queG</name>
    <name evidence="10" type="ORF">AMOR_47760</name>
</gene>
<keyword evidence="5" id="KW-0671">Queuosine biosynthesis</keyword>
<keyword evidence="4" id="KW-0479">Metal-binding</keyword>
<sequence>MAGPLDSAAVKAAARRAGFSKCGIACAEPLDPAPLDRVLARGGEADMVWLRTQRAERLDPARLLPGARSVVALALAYGAAAGDPAPPPGAGEVARYARGRDYHAVVKKKLKALAAGIAEVDPDARVLATADVAPVMEKAWAQRAGIGWVGKNGCLITPEHGSWVVLATALLDRELEPDPPHPERCGSCDACLPACPTGAIPEPGLVDARRCISFWTIERRGPIPGDVAGGLGRWMFGCDDCQTACPWNRAGAVAGDPGLAPRPEQAALGIDDLLALTEDEYRRRFWGTALARARYDGLVRNAVLAAGRSGDRRYRAAVAALAGSPHEAVREAARWAVARLG</sequence>
<evidence type="ECO:0000256" key="7">
    <source>
        <dbReference type="ARBA" id="ARBA00023004"/>
    </source>
</evidence>
<protein>
    <submittedName>
        <fullName evidence="10">Epoxyqueuosine reductase</fullName>
    </submittedName>
</protein>
<accession>A0ABM7X1X6</accession>
<keyword evidence="8" id="KW-0411">Iron-sulfur</keyword>
<dbReference type="EMBL" id="AP025591">
    <property type="protein sequence ID" value="BDG05780.1"/>
    <property type="molecule type" value="Genomic_DNA"/>
</dbReference>
<dbReference type="Proteomes" id="UP001162891">
    <property type="component" value="Chromosome"/>
</dbReference>
<name>A0ABM7X1X6_9BACT</name>
<evidence type="ECO:0000256" key="4">
    <source>
        <dbReference type="ARBA" id="ARBA00022723"/>
    </source>
</evidence>
<dbReference type="PROSITE" id="PS00198">
    <property type="entry name" value="4FE4S_FER_1"/>
    <property type="match status" value="1"/>
</dbReference>
<evidence type="ECO:0000256" key="5">
    <source>
        <dbReference type="ARBA" id="ARBA00022785"/>
    </source>
</evidence>
<keyword evidence="7" id="KW-0408">Iron</keyword>
<evidence type="ECO:0000256" key="2">
    <source>
        <dbReference type="ARBA" id="ARBA00022490"/>
    </source>
</evidence>
<evidence type="ECO:0000256" key="8">
    <source>
        <dbReference type="ARBA" id="ARBA00023014"/>
    </source>
</evidence>
<keyword evidence="6" id="KW-0560">Oxidoreductase</keyword>
<keyword evidence="1" id="KW-0004">4Fe-4S</keyword>
<dbReference type="Pfam" id="PF08331">
    <property type="entry name" value="QueG_DUF1730"/>
    <property type="match status" value="1"/>
</dbReference>